<name>A0ABW3BMT6_9FLAO</name>
<dbReference type="SFLD" id="SFLDS00003">
    <property type="entry name" value="Haloacid_Dehalogenase"/>
    <property type="match status" value="1"/>
</dbReference>
<dbReference type="PANTHER" id="PTHR10000:SF8">
    <property type="entry name" value="HAD SUPERFAMILY HYDROLASE-LIKE, TYPE 3"/>
    <property type="match status" value="1"/>
</dbReference>
<comment type="caution">
    <text evidence="1">The sequence shown here is derived from an EMBL/GenBank/DDBJ whole genome shotgun (WGS) entry which is preliminary data.</text>
</comment>
<dbReference type="Proteomes" id="UP001597011">
    <property type="component" value="Unassembled WGS sequence"/>
</dbReference>
<keyword evidence="1" id="KW-0378">Hydrolase</keyword>
<evidence type="ECO:0000313" key="2">
    <source>
        <dbReference type="Proteomes" id="UP001597011"/>
    </source>
</evidence>
<protein>
    <submittedName>
        <fullName evidence="1">HAD family hydrolase</fullName>
        <ecNumber evidence="1">3.1.3.-</ecNumber>
    </submittedName>
</protein>
<dbReference type="Gene3D" id="3.30.1240.10">
    <property type="match status" value="1"/>
</dbReference>
<dbReference type="InterPro" id="IPR000150">
    <property type="entry name" value="Cof"/>
</dbReference>
<dbReference type="Gene3D" id="3.40.50.1000">
    <property type="entry name" value="HAD superfamily/HAD-like"/>
    <property type="match status" value="1"/>
</dbReference>
<sequence length="269" mass="30631">MDFSKVKLVVSDMDGTLLNTEGEVSTRFFNQFSQLKKHNVHFVAASGRQFHSIVDKLHTIQNDISIIAENGGIMKFDDKEHVLLKLTTENITIAIETLRNIKDIFIVLCGRKSAYLETNDSEFISRFKKYYSKYSIVEDLTKVTNDDFLKIAVFHFECSETNIYPHIASLKPDMQVLVSGQNWLDISHAEANKAYALRILQQELGVTKAETMVFGDYNNDLQMLELADYSYAMANAHIQVKKIARYETKSNAEQGVEIILDELISTKIG</sequence>
<organism evidence="1 2">
    <name type="scientific">Mariniflexile aquimaris</name>
    <dbReference type="NCBI Taxonomy" id="881009"/>
    <lineage>
        <taxon>Bacteria</taxon>
        <taxon>Pseudomonadati</taxon>
        <taxon>Bacteroidota</taxon>
        <taxon>Flavobacteriia</taxon>
        <taxon>Flavobacteriales</taxon>
        <taxon>Flavobacteriaceae</taxon>
        <taxon>Mariniflexile</taxon>
    </lineage>
</organism>
<dbReference type="RefSeq" id="WP_379938590.1">
    <property type="nucleotide sequence ID" value="NZ_JBHTIB010000002.1"/>
</dbReference>
<dbReference type="SUPFAM" id="SSF56784">
    <property type="entry name" value="HAD-like"/>
    <property type="match status" value="1"/>
</dbReference>
<keyword evidence="2" id="KW-1185">Reference proteome</keyword>
<accession>A0ABW3BMT6</accession>
<dbReference type="InterPro" id="IPR006379">
    <property type="entry name" value="HAD-SF_hydro_IIB"/>
</dbReference>
<gene>
    <name evidence="1" type="ORF">ACFQ0I_01125</name>
</gene>
<evidence type="ECO:0000313" key="1">
    <source>
        <dbReference type="EMBL" id="MFD0834349.1"/>
    </source>
</evidence>
<dbReference type="NCBIfam" id="TIGR00099">
    <property type="entry name" value="Cof-subfamily"/>
    <property type="match status" value="1"/>
</dbReference>
<dbReference type="SFLD" id="SFLDG01140">
    <property type="entry name" value="C2.B:_Phosphomannomutase_and_P"/>
    <property type="match status" value="1"/>
</dbReference>
<proteinExistence type="predicted"/>
<reference evidence="2" key="1">
    <citation type="journal article" date="2019" name="Int. J. Syst. Evol. Microbiol.">
        <title>The Global Catalogue of Microorganisms (GCM) 10K type strain sequencing project: providing services to taxonomists for standard genome sequencing and annotation.</title>
        <authorList>
            <consortium name="The Broad Institute Genomics Platform"/>
            <consortium name="The Broad Institute Genome Sequencing Center for Infectious Disease"/>
            <person name="Wu L."/>
            <person name="Ma J."/>
        </authorList>
    </citation>
    <scope>NUCLEOTIDE SEQUENCE [LARGE SCALE GENOMIC DNA]</scope>
    <source>
        <strain evidence="2">CCUG 60529</strain>
    </source>
</reference>
<dbReference type="GO" id="GO:0016787">
    <property type="term" value="F:hydrolase activity"/>
    <property type="evidence" value="ECO:0007669"/>
    <property type="project" value="UniProtKB-KW"/>
</dbReference>
<dbReference type="InterPro" id="IPR023214">
    <property type="entry name" value="HAD_sf"/>
</dbReference>
<dbReference type="NCBIfam" id="TIGR01484">
    <property type="entry name" value="HAD-SF-IIB"/>
    <property type="match status" value="1"/>
</dbReference>
<dbReference type="InterPro" id="IPR036412">
    <property type="entry name" value="HAD-like_sf"/>
</dbReference>
<dbReference type="EC" id="3.1.3.-" evidence="1"/>
<dbReference type="PROSITE" id="PS01228">
    <property type="entry name" value="COF_1"/>
    <property type="match status" value="1"/>
</dbReference>
<dbReference type="EMBL" id="JBHTIB010000002">
    <property type="protein sequence ID" value="MFD0834349.1"/>
    <property type="molecule type" value="Genomic_DNA"/>
</dbReference>
<dbReference type="Pfam" id="PF08282">
    <property type="entry name" value="Hydrolase_3"/>
    <property type="match status" value="1"/>
</dbReference>
<dbReference type="PANTHER" id="PTHR10000">
    <property type="entry name" value="PHOSPHOSERINE PHOSPHATASE"/>
    <property type="match status" value="1"/>
</dbReference>